<evidence type="ECO:0008006" key="3">
    <source>
        <dbReference type="Google" id="ProtNLM"/>
    </source>
</evidence>
<name>A0A2Z6AYV3_9BACT</name>
<dbReference type="OrthoDB" id="5465054at2"/>
<keyword evidence="2" id="KW-1185">Reference proteome</keyword>
<evidence type="ECO:0000313" key="1">
    <source>
        <dbReference type="EMBL" id="BBD08447.1"/>
    </source>
</evidence>
<sequence length="201" mass="22341">MQIFNYHPVTGEYLGNGIARPDPLEEGRFLIPAHATEVAPPEAGERQASVWADQAWSLMEDHRGEIYYSTVTGEPVVIEYLGDVPKELTGIAPGDFQIWDAEAETWADDLQALNFLHASALRTERDRRVREVYDAAVMQLLRERRKAVAMAGDVAIVDALIADWDAYVDALCSLPDQPGFPWQGPDDLVVPWPEPPATKTA</sequence>
<protein>
    <recommendedName>
        <fullName evidence="3">Tail fiber assembly protein</fullName>
    </recommendedName>
</protein>
<dbReference type="RefSeq" id="WP_126378549.1">
    <property type="nucleotide sequence ID" value="NZ_AP017378.1"/>
</dbReference>
<organism evidence="1 2">
    <name type="scientific">Desulfovibrio ferrophilus</name>
    <dbReference type="NCBI Taxonomy" id="241368"/>
    <lineage>
        <taxon>Bacteria</taxon>
        <taxon>Pseudomonadati</taxon>
        <taxon>Thermodesulfobacteriota</taxon>
        <taxon>Desulfovibrionia</taxon>
        <taxon>Desulfovibrionales</taxon>
        <taxon>Desulfovibrionaceae</taxon>
        <taxon>Desulfovibrio</taxon>
    </lineage>
</organism>
<accession>A0A2Z6AYV3</accession>
<evidence type="ECO:0000313" key="2">
    <source>
        <dbReference type="Proteomes" id="UP000269883"/>
    </source>
</evidence>
<gene>
    <name evidence="1" type="ORF">DFE_1721</name>
</gene>
<proteinExistence type="predicted"/>
<dbReference type="EMBL" id="AP017378">
    <property type="protein sequence ID" value="BBD08447.1"/>
    <property type="molecule type" value="Genomic_DNA"/>
</dbReference>
<reference evidence="1 2" key="1">
    <citation type="journal article" date="2018" name="Sci. Adv.">
        <title>Multi-heme cytochromes provide a pathway for survival in energy-limited environments.</title>
        <authorList>
            <person name="Deng X."/>
            <person name="Dohmae N."/>
            <person name="Nealson K.H."/>
            <person name="Hashimoto K."/>
            <person name="Okamoto A."/>
        </authorList>
    </citation>
    <scope>NUCLEOTIDE SEQUENCE [LARGE SCALE GENOMIC DNA]</scope>
    <source>
        <strain evidence="1 2">IS5</strain>
    </source>
</reference>
<dbReference type="Proteomes" id="UP000269883">
    <property type="component" value="Chromosome"/>
</dbReference>
<dbReference type="KEGG" id="dfl:DFE_1721"/>
<dbReference type="AlphaFoldDB" id="A0A2Z6AYV3"/>